<gene>
    <name evidence="2" type="ORF">HMPREF0682_0322</name>
</gene>
<sequence>MLVLARLLSLLCSLYLWVLIARMILSWIPLLAPGFRPRGALAAVFEAICTVTDPPIDFVRRYVKPIRLGTVGLDIAFMVVFLAVLVLQRAVWWLL</sequence>
<dbReference type="OrthoDB" id="3216131at2"/>
<comment type="caution">
    <text evidence="2">The sequence shown here is derived from an EMBL/GenBank/DDBJ whole genome shotgun (WGS) entry which is preliminary data.</text>
</comment>
<dbReference type="RefSeq" id="WP_021796623.1">
    <property type="nucleotide sequence ID" value="NZ_ACVN02000061.1"/>
</dbReference>
<dbReference type="AlphaFoldDB" id="U2QY30"/>
<dbReference type="GO" id="GO:0016020">
    <property type="term" value="C:membrane"/>
    <property type="evidence" value="ECO:0007669"/>
    <property type="project" value="InterPro"/>
</dbReference>
<evidence type="ECO:0000313" key="2">
    <source>
        <dbReference type="EMBL" id="ERK61099.1"/>
    </source>
</evidence>
<evidence type="ECO:0000313" key="3">
    <source>
        <dbReference type="Proteomes" id="UP000017052"/>
    </source>
</evidence>
<keyword evidence="1" id="KW-1133">Transmembrane helix</keyword>
<keyword evidence="1" id="KW-0812">Transmembrane</keyword>
<dbReference type="InterPro" id="IPR003425">
    <property type="entry name" value="CCB3/YggT"/>
</dbReference>
<proteinExistence type="predicted"/>
<organism evidence="2 3">
    <name type="scientific">Propionibacterium acidifaciens F0233</name>
    <dbReference type="NCBI Taxonomy" id="553198"/>
    <lineage>
        <taxon>Bacteria</taxon>
        <taxon>Bacillati</taxon>
        <taxon>Actinomycetota</taxon>
        <taxon>Actinomycetes</taxon>
        <taxon>Propionibacteriales</taxon>
        <taxon>Propionibacteriaceae</taxon>
        <taxon>Propionibacterium</taxon>
    </lineage>
</organism>
<reference evidence="2" key="1">
    <citation type="submission" date="2013-08" db="EMBL/GenBank/DDBJ databases">
        <authorList>
            <person name="Durkin A.S."/>
            <person name="Haft D.R."/>
            <person name="McCorrison J."/>
            <person name="Torralba M."/>
            <person name="Gillis M."/>
            <person name="Haft D.H."/>
            <person name="Methe B."/>
            <person name="Sutton G."/>
            <person name="Nelson K.E."/>
        </authorList>
    </citation>
    <scope>NUCLEOTIDE SEQUENCE [LARGE SCALE GENOMIC DNA]</scope>
    <source>
        <strain evidence="2">F0233</strain>
    </source>
</reference>
<feature type="transmembrane region" description="Helical" evidence="1">
    <location>
        <begin position="7"/>
        <end position="28"/>
    </location>
</feature>
<name>U2QY30_9ACTN</name>
<keyword evidence="3" id="KW-1185">Reference proteome</keyword>
<accession>U2QY30</accession>
<dbReference type="Proteomes" id="UP000017052">
    <property type="component" value="Unassembled WGS sequence"/>
</dbReference>
<dbReference type="Pfam" id="PF02325">
    <property type="entry name" value="CCB3_YggT"/>
    <property type="match status" value="1"/>
</dbReference>
<dbReference type="GeneID" id="95360504"/>
<protein>
    <submittedName>
        <fullName evidence="2">YGGT family protein</fullName>
    </submittedName>
</protein>
<evidence type="ECO:0000256" key="1">
    <source>
        <dbReference type="SAM" id="Phobius"/>
    </source>
</evidence>
<dbReference type="EMBL" id="ACVN02000061">
    <property type="protein sequence ID" value="ERK61099.1"/>
    <property type="molecule type" value="Genomic_DNA"/>
</dbReference>
<keyword evidence="1" id="KW-0472">Membrane</keyword>
<feature type="transmembrane region" description="Helical" evidence="1">
    <location>
        <begin position="71"/>
        <end position="94"/>
    </location>
</feature>